<dbReference type="GO" id="GO:0016020">
    <property type="term" value="C:membrane"/>
    <property type="evidence" value="ECO:0007669"/>
    <property type="project" value="UniProtKB-SubCell"/>
</dbReference>
<sequence length="309" mass="32211">MNPTLYDILGVAPDASAGQIKRAWRDAAERFEPGSGGSAAQFRLFNEAAETLLDPERRQEYDAQAGLSPTAAAGPATRTLPATSTQRTATAATTSARDATVTDGTATDATPADGTGVRTVPAGRPAAAGGEPGPAPAPGRAVPWPVLLGLAVLAAVLVALAAGPFIPGMGLAATRQVVAQDGLDEARRAAPAAAERAAEAILAYDYRSLEADRDAAADFMTDDYRKDYLDTFDSTVIEGAEKLKAKVTAQVRASGVSLATEDRVQVLLFVDQVTTSTANDEPQTALNRVMFTMQKARDGSWLVDDITSY</sequence>
<dbReference type="AlphaFoldDB" id="A0A7G9R6Z4"/>
<feature type="domain" description="J" evidence="5">
    <location>
        <begin position="4"/>
        <end position="65"/>
    </location>
</feature>
<evidence type="ECO:0000256" key="4">
    <source>
        <dbReference type="SAM" id="Phobius"/>
    </source>
</evidence>
<keyword evidence="2 4" id="KW-0472">Membrane</keyword>
<gene>
    <name evidence="6" type="ORF">H9L09_12165</name>
</gene>
<evidence type="ECO:0000256" key="2">
    <source>
        <dbReference type="ARBA" id="ARBA00023136"/>
    </source>
</evidence>
<dbReference type="KEGG" id="nmes:H9L09_12165"/>
<feature type="transmembrane region" description="Helical" evidence="4">
    <location>
        <begin position="144"/>
        <end position="166"/>
    </location>
</feature>
<dbReference type="PRINTS" id="PR00625">
    <property type="entry name" value="JDOMAIN"/>
</dbReference>
<dbReference type="Pfam" id="PF00226">
    <property type="entry name" value="DnaJ"/>
    <property type="match status" value="1"/>
</dbReference>
<feature type="region of interest" description="Disordered" evidence="3">
    <location>
        <begin position="67"/>
        <end position="137"/>
    </location>
</feature>
<dbReference type="PROSITE" id="PS50076">
    <property type="entry name" value="DNAJ_2"/>
    <property type="match status" value="1"/>
</dbReference>
<protein>
    <submittedName>
        <fullName evidence="6">J domain-containing protein</fullName>
    </submittedName>
</protein>
<evidence type="ECO:0000256" key="3">
    <source>
        <dbReference type="SAM" id="MobiDB-lite"/>
    </source>
</evidence>
<dbReference type="Gene3D" id="1.10.287.110">
    <property type="entry name" value="DnaJ domain"/>
    <property type="match status" value="1"/>
</dbReference>
<evidence type="ECO:0000313" key="7">
    <source>
        <dbReference type="Proteomes" id="UP000515947"/>
    </source>
</evidence>
<keyword evidence="4" id="KW-0812">Transmembrane</keyword>
<dbReference type="RefSeq" id="WP_187577209.1">
    <property type="nucleotide sequence ID" value="NZ_CP060713.1"/>
</dbReference>
<evidence type="ECO:0000313" key="6">
    <source>
        <dbReference type="EMBL" id="QNN51369.1"/>
    </source>
</evidence>
<organism evidence="6 7">
    <name type="scientific">Nocardioides mesophilus</name>
    <dbReference type="NCBI Taxonomy" id="433659"/>
    <lineage>
        <taxon>Bacteria</taxon>
        <taxon>Bacillati</taxon>
        <taxon>Actinomycetota</taxon>
        <taxon>Actinomycetes</taxon>
        <taxon>Propionibacteriales</taxon>
        <taxon>Nocardioidaceae</taxon>
        <taxon>Nocardioides</taxon>
    </lineage>
</organism>
<accession>A0A7G9R6Z4</accession>
<comment type="subcellular location">
    <subcellularLocation>
        <location evidence="1">Membrane</location>
    </subcellularLocation>
</comment>
<keyword evidence="7" id="KW-1185">Reference proteome</keyword>
<dbReference type="InterPro" id="IPR036869">
    <property type="entry name" value="J_dom_sf"/>
</dbReference>
<proteinExistence type="predicted"/>
<dbReference type="SMART" id="SM00271">
    <property type="entry name" value="DnaJ"/>
    <property type="match status" value="1"/>
</dbReference>
<evidence type="ECO:0000259" key="5">
    <source>
        <dbReference type="PROSITE" id="PS50076"/>
    </source>
</evidence>
<feature type="compositionally biased region" description="Low complexity" evidence="3">
    <location>
        <begin position="82"/>
        <end position="129"/>
    </location>
</feature>
<dbReference type="EMBL" id="CP060713">
    <property type="protein sequence ID" value="QNN51369.1"/>
    <property type="molecule type" value="Genomic_DNA"/>
</dbReference>
<dbReference type="PANTHER" id="PTHR37042:SF4">
    <property type="entry name" value="OUTER MEMBRANE PROTEIN RV1973"/>
    <property type="match status" value="1"/>
</dbReference>
<dbReference type="CDD" id="cd06257">
    <property type="entry name" value="DnaJ"/>
    <property type="match status" value="1"/>
</dbReference>
<dbReference type="SUPFAM" id="SSF46565">
    <property type="entry name" value="Chaperone J-domain"/>
    <property type="match status" value="1"/>
</dbReference>
<dbReference type="PANTHER" id="PTHR37042">
    <property type="entry name" value="OUTER MEMBRANE PROTEIN RV1973"/>
    <property type="match status" value="1"/>
</dbReference>
<name>A0A7G9R6Z4_9ACTN</name>
<evidence type="ECO:0000256" key="1">
    <source>
        <dbReference type="ARBA" id="ARBA00004370"/>
    </source>
</evidence>
<dbReference type="Proteomes" id="UP000515947">
    <property type="component" value="Chromosome"/>
</dbReference>
<dbReference type="InterPro" id="IPR001623">
    <property type="entry name" value="DnaJ_domain"/>
</dbReference>
<reference evidence="6 7" key="1">
    <citation type="submission" date="2020-08" db="EMBL/GenBank/DDBJ databases">
        <title>Genome sequence of Nocardioides mesophilus KACC 16243T.</title>
        <authorList>
            <person name="Hyun D.-W."/>
            <person name="Bae J.-W."/>
        </authorList>
    </citation>
    <scope>NUCLEOTIDE SEQUENCE [LARGE SCALE GENOMIC DNA]</scope>
    <source>
        <strain evidence="6 7">KACC 16243</strain>
    </source>
</reference>
<keyword evidence="4" id="KW-1133">Transmembrane helix</keyword>